<keyword evidence="2" id="KW-1185">Reference proteome</keyword>
<dbReference type="EMBL" id="JANJQO010001043">
    <property type="protein sequence ID" value="KAJ2973009.1"/>
    <property type="molecule type" value="Genomic_DNA"/>
</dbReference>
<dbReference type="Proteomes" id="UP001143910">
    <property type="component" value="Unassembled WGS sequence"/>
</dbReference>
<proteinExistence type="predicted"/>
<accession>A0ACC1N271</accession>
<organism evidence="1 2">
    <name type="scientific">Zarea fungicola</name>
    <dbReference type="NCBI Taxonomy" id="93591"/>
    <lineage>
        <taxon>Eukaryota</taxon>
        <taxon>Fungi</taxon>
        <taxon>Dikarya</taxon>
        <taxon>Ascomycota</taxon>
        <taxon>Pezizomycotina</taxon>
        <taxon>Sordariomycetes</taxon>
        <taxon>Hypocreomycetidae</taxon>
        <taxon>Hypocreales</taxon>
        <taxon>Cordycipitaceae</taxon>
        <taxon>Zarea</taxon>
    </lineage>
</organism>
<comment type="caution">
    <text evidence="1">The sequence shown here is derived from an EMBL/GenBank/DDBJ whole genome shotgun (WGS) entry which is preliminary data.</text>
</comment>
<evidence type="ECO:0000313" key="2">
    <source>
        <dbReference type="Proteomes" id="UP001143910"/>
    </source>
</evidence>
<protein>
    <submittedName>
        <fullName evidence="1">Uncharacterized protein</fullName>
    </submittedName>
</protein>
<reference evidence="1" key="1">
    <citation type="submission" date="2022-08" db="EMBL/GenBank/DDBJ databases">
        <title>Genome Sequence of Lecanicillium fungicola.</title>
        <authorList>
            <person name="Buettner E."/>
        </authorList>
    </citation>
    <scope>NUCLEOTIDE SEQUENCE</scope>
    <source>
        <strain evidence="1">Babe33</strain>
    </source>
</reference>
<gene>
    <name evidence="1" type="ORF">NQ176_g6841</name>
</gene>
<evidence type="ECO:0000313" key="1">
    <source>
        <dbReference type="EMBL" id="KAJ2973009.1"/>
    </source>
</evidence>
<name>A0ACC1N271_9HYPO</name>
<sequence>MQASDDDPCDVGHIQTKAQAKSKNANQDSDKGYGDKKEKEMVGLRSQLRALEKENNELQFRSAELSKENNLLREVYADVFFANKQRKLGLDHCLGLAPRIPANSGHADGPSSPIPVVSITPNQTLTQQRETTNRITMVSPKTVPGISATTGNKSGSPSGTSMTSADSRTVDHHQRHGFLTTVLEENCGDTTGAFESVSEEVDDTAIKPAQPPAPGCPVLNSFTPLPSSDGHNDEYRDLSSQSGSPNMECRVLGISSTSQICGKGRRIITPEQEQVLNDWNVKNPAHRQPGRTARQDLANQTGLSPGAPSTTHVHHQIQLTQL</sequence>